<feature type="region of interest" description="Disordered" evidence="1">
    <location>
        <begin position="1"/>
        <end position="70"/>
    </location>
</feature>
<organism evidence="2 3">
    <name type="scientific">Pseudozyma flocculosa</name>
    <dbReference type="NCBI Taxonomy" id="84751"/>
    <lineage>
        <taxon>Eukaryota</taxon>
        <taxon>Fungi</taxon>
        <taxon>Dikarya</taxon>
        <taxon>Basidiomycota</taxon>
        <taxon>Ustilaginomycotina</taxon>
        <taxon>Ustilaginomycetes</taxon>
        <taxon>Ustilaginales</taxon>
        <taxon>Ustilaginaceae</taxon>
        <taxon>Pseudozyma</taxon>
    </lineage>
</organism>
<name>A0A5C3EWP0_9BASI</name>
<dbReference type="Proteomes" id="UP000323386">
    <property type="component" value="Unassembled WGS sequence"/>
</dbReference>
<proteinExistence type="predicted"/>
<feature type="compositionally biased region" description="Basic residues" evidence="1">
    <location>
        <begin position="34"/>
        <end position="44"/>
    </location>
</feature>
<feature type="compositionally biased region" description="Acidic residues" evidence="1">
    <location>
        <begin position="105"/>
        <end position="117"/>
    </location>
</feature>
<dbReference type="EMBL" id="OOIP01000004">
    <property type="protein sequence ID" value="SPO36482.1"/>
    <property type="molecule type" value="Genomic_DNA"/>
</dbReference>
<reference evidence="2 3" key="1">
    <citation type="submission" date="2018-03" db="EMBL/GenBank/DDBJ databases">
        <authorList>
            <person name="Guldener U."/>
        </authorList>
    </citation>
    <scope>NUCLEOTIDE SEQUENCE [LARGE SCALE GENOMIC DNA]</scope>
    <source>
        <strain evidence="2 3">DAOM196992</strain>
    </source>
</reference>
<feature type="compositionally biased region" description="Basic and acidic residues" evidence="1">
    <location>
        <begin position="197"/>
        <end position="211"/>
    </location>
</feature>
<evidence type="ECO:0000313" key="2">
    <source>
        <dbReference type="EMBL" id="SPO36482.1"/>
    </source>
</evidence>
<gene>
    <name evidence="2" type="ORF">PSFLO_01953</name>
</gene>
<keyword evidence="3" id="KW-1185">Reference proteome</keyword>
<feature type="region of interest" description="Disordered" evidence="1">
    <location>
        <begin position="192"/>
        <end position="234"/>
    </location>
</feature>
<evidence type="ECO:0000313" key="3">
    <source>
        <dbReference type="Proteomes" id="UP000323386"/>
    </source>
</evidence>
<protein>
    <submittedName>
        <fullName evidence="2">Uncharacterized protein</fullName>
    </submittedName>
</protein>
<evidence type="ECO:0000256" key="1">
    <source>
        <dbReference type="SAM" id="MobiDB-lite"/>
    </source>
</evidence>
<feature type="region of interest" description="Disordered" evidence="1">
    <location>
        <begin position="89"/>
        <end position="146"/>
    </location>
</feature>
<accession>A0A5C3EWP0</accession>
<sequence>MAPKPESATLHGSPASVDDTMGAAHARIEIPKPARGRGMRKARPTRAGGSLAKQGGLRLQAREEEGRVPLAAIPDDARRRLDRYGLPVCLSNRRPGPGRSCPLPLDDDGDDDGDDPESFMVGTSRGTVGACRHVDGDPPPPPHKKEAGVRVLASSACEDRTGRSAFSIVSRRRLETLPRKAAVRICDTNTADPGAAEVKRGAAQREYDAHRSVPMPPLCGCPERAPWSSKGAGA</sequence>
<dbReference type="AlphaFoldDB" id="A0A5C3EWP0"/>